<comment type="caution">
    <text evidence="1">The sequence shown here is derived from an EMBL/GenBank/DDBJ whole genome shotgun (WGS) entry which is preliminary data.</text>
</comment>
<keyword evidence="2" id="KW-1185">Reference proteome</keyword>
<organism evidence="1 2">
    <name type="scientific">Eumeta variegata</name>
    <name type="common">Bagworm moth</name>
    <name type="synonym">Eumeta japonica</name>
    <dbReference type="NCBI Taxonomy" id="151549"/>
    <lineage>
        <taxon>Eukaryota</taxon>
        <taxon>Metazoa</taxon>
        <taxon>Ecdysozoa</taxon>
        <taxon>Arthropoda</taxon>
        <taxon>Hexapoda</taxon>
        <taxon>Insecta</taxon>
        <taxon>Pterygota</taxon>
        <taxon>Neoptera</taxon>
        <taxon>Endopterygota</taxon>
        <taxon>Lepidoptera</taxon>
        <taxon>Glossata</taxon>
        <taxon>Ditrysia</taxon>
        <taxon>Tineoidea</taxon>
        <taxon>Psychidae</taxon>
        <taxon>Oiketicinae</taxon>
        <taxon>Eumeta</taxon>
    </lineage>
</organism>
<protein>
    <submittedName>
        <fullName evidence="1">Uncharacterized protein</fullName>
    </submittedName>
</protein>
<gene>
    <name evidence="1" type="ORF">EVAR_30438_1</name>
</gene>
<proteinExistence type="predicted"/>
<dbReference type="Proteomes" id="UP000299102">
    <property type="component" value="Unassembled WGS sequence"/>
</dbReference>
<dbReference type="EMBL" id="BGZK01000480">
    <property type="protein sequence ID" value="GBP46307.1"/>
    <property type="molecule type" value="Genomic_DNA"/>
</dbReference>
<evidence type="ECO:0000313" key="2">
    <source>
        <dbReference type="Proteomes" id="UP000299102"/>
    </source>
</evidence>
<sequence>MHALPRIGMKLVPTAQTTMKTESSARSRQIQYNARNYAAVKFVMKASQQRKVGDARGEGRVGERRTCAMHHFQGIQITSVSRIVLYNAEDILNVSATIHTSRETEKPMNKTQQLRRSTLRLFTTSLPSAASPT</sequence>
<evidence type="ECO:0000313" key="1">
    <source>
        <dbReference type="EMBL" id="GBP46307.1"/>
    </source>
</evidence>
<name>A0A4C1W855_EUMVA</name>
<accession>A0A4C1W855</accession>
<dbReference type="AlphaFoldDB" id="A0A4C1W855"/>
<reference evidence="1 2" key="1">
    <citation type="journal article" date="2019" name="Commun. Biol.">
        <title>The bagworm genome reveals a unique fibroin gene that provides high tensile strength.</title>
        <authorList>
            <person name="Kono N."/>
            <person name="Nakamura H."/>
            <person name="Ohtoshi R."/>
            <person name="Tomita M."/>
            <person name="Numata K."/>
            <person name="Arakawa K."/>
        </authorList>
    </citation>
    <scope>NUCLEOTIDE SEQUENCE [LARGE SCALE GENOMIC DNA]</scope>
</reference>